<evidence type="ECO:0000313" key="5">
    <source>
        <dbReference type="Proteomes" id="UP000002358"/>
    </source>
</evidence>
<protein>
    <recommendedName>
        <fullName evidence="6">Ankyrin repeat protein</fullName>
    </recommendedName>
</protein>
<accession>A0A7M7M1Y9</accession>
<evidence type="ECO:0000256" key="1">
    <source>
        <dbReference type="ARBA" id="ARBA00022737"/>
    </source>
</evidence>
<dbReference type="PROSITE" id="PS50297">
    <property type="entry name" value="ANK_REP_REGION"/>
    <property type="match status" value="4"/>
</dbReference>
<dbReference type="SMART" id="SM00248">
    <property type="entry name" value="ANK"/>
    <property type="match status" value="10"/>
</dbReference>
<dbReference type="PRINTS" id="PR01415">
    <property type="entry name" value="ANKYRIN"/>
</dbReference>
<keyword evidence="1" id="KW-0677">Repeat</keyword>
<evidence type="ECO:0000256" key="2">
    <source>
        <dbReference type="ARBA" id="ARBA00023043"/>
    </source>
</evidence>
<dbReference type="Pfam" id="PF00023">
    <property type="entry name" value="Ank"/>
    <property type="match status" value="1"/>
</dbReference>
<evidence type="ECO:0008006" key="6">
    <source>
        <dbReference type="Google" id="ProtNLM"/>
    </source>
</evidence>
<dbReference type="InParanoid" id="A0A7M7M1Y9"/>
<gene>
    <name evidence="4" type="primary">107980896</name>
</gene>
<evidence type="ECO:0000313" key="4">
    <source>
        <dbReference type="EnsemblMetazoa" id="XP_016839468"/>
    </source>
</evidence>
<feature type="repeat" description="ANK" evidence="3">
    <location>
        <begin position="128"/>
        <end position="160"/>
    </location>
</feature>
<dbReference type="InterPro" id="IPR036770">
    <property type="entry name" value="Ankyrin_rpt-contain_sf"/>
</dbReference>
<dbReference type="Gene3D" id="1.25.40.20">
    <property type="entry name" value="Ankyrin repeat-containing domain"/>
    <property type="match status" value="3"/>
</dbReference>
<dbReference type="InterPro" id="IPR002110">
    <property type="entry name" value="Ankyrin_rpt"/>
</dbReference>
<dbReference type="Proteomes" id="UP000002358">
    <property type="component" value="Chromosome 1"/>
</dbReference>
<dbReference type="SUPFAM" id="SSF48403">
    <property type="entry name" value="Ankyrin repeat"/>
    <property type="match status" value="1"/>
</dbReference>
<proteinExistence type="predicted"/>
<reference evidence="4" key="1">
    <citation type="submission" date="2021-01" db="UniProtKB">
        <authorList>
            <consortium name="EnsemblMetazoa"/>
        </authorList>
    </citation>
    <scope>IDENTIFICATION</scope>
</reference>
<dbReference type="SMR" id="A0A7M7M1Y9"/>
<feature type="repeat" description="ANK" evidence="3">
    <location>
        <begin position="11"/>
        <end position="40"/>
    </location>
</feature>
<dbReference type="AlphaFoldDB" id="A0A7M7M1Y9"/>
<organism evidence="4 5">
    <name type="scientific">Nasonia vitripennis</name>
    <name type="common">Parasitic wasp</name>
    <dbReference type="NCBI Taxonomy" id="7425"/>
    <lineage>
        <taxon>Eukaryota</taxon>
        <taxon>Metazoa</taxon>
        <taxon>Ecdysozoa</taxon>
        <taxon>Arthropoda</taxon>
        <taxon>Hexapoda</taxon>
        <taxon>Insecta</taxon>
        <taxon>Pterygota</taxon>
        <taxon>Neoptera</taxon>
        <taxon>Endopterygota</taxon>
        <taxon>Hymenoptera</taxon>
        <taxon>Apocrita</taxon>
        <taxon>Proctotrupomorpha</taxon>
        <taxon>Chalcidoidea</taxon>
        <taxon>Pteromalidae</taxon>
        <taxon>Pteromalinae</taxon>
        <taxon>Nasonia</taxon>
    </lineage>
</organism>
<dbReference type="OMA" id="ANDEDCF"/>
<dbReference type="PANTHER" id="PTHR24198:SF165">
    <property type="entry name" value="ANKYRIN REPEAT-CONTAINING PROTEIN-RELATED"/>
    <property type="match status" value="1"/>
</dbReference>
<keyword evidence="5" id="KW-1185">Reference proteome</keyword>
<dbReference type="EnsemblMetazoa" id="XM_016983979">
    <property type="protein sequence ID" value="XP_016839468"/>
    <property type="gene ID" value="LOC107980896"/>
</dbReference>
<dbReference type="KEGG" id="nvi:107980896"/>
<feature type="repeat" description="ANK" evidence="3">
    <location>
        <begin position="161"/>
        <end position="193"/>
    </location>
</feature>
<dbReference type="OrthoDB" id="5985048at2759"/>
<name>A0A7M7M1Y9_NASVI</name>
<evidence type="ECO:0000256" key="3">
    <source>
        <dbReference type="PROSITE-ProRule" id="PRU00023"/>
    </source>
</evidence>
<feature type="repeat" description="ANK" evidence="3">
    <location>
        <begin position="195"/>
        <end position="231"/>
    </location>
</feature>
<sequence>MSANDEDCFETALHHATKYHHIHVVAEMLRIGEDVRRKDRQGQTPLHLAVLNKSHLDLVSEMIPNGHMPSIMDFYGLRSMDIALRGRDEQWIKNFATNQDALVSNGFSKSLVKMLLAAGADVNARDDYDRMPLQSAVYTGDLELLEILLEAGADVNNQNNMGTTALHDAVLCGNESMVFALLKSGAAVGLKTFDEGETALHWATALNRNKSHRRIIEMLLRSGGDVNHPNLAFSKRIPFEHILTFGDIDLIKLCIDRYGANLARITHLGHCTMMFAVHNEDPSVINLLLEAGVSRSPNGITALHYACRLIKTEYVQMLIQKGADVNATDNNGSTPLLYVMAGEVPAVYLVDRPDLEEAKAPLVRLLLKSGADPYQKVGLEQTFTALELALYGFIPVHPEVRNVIVEHTLVIEAGFEDYVFDEKSLEVMGSHPVVGPHYLKCRRELMAMMERKIKGTHVTYFSVISAPLDVVARYAKNEQVVEEFKGRDFSEDYPVYASRLTDKYNAAVDRRERNERAYATLSESLPITDPKHLIIEKICEYLDDEEIELLANYV</sequence>
<dbReference type="Pfam" id="PF12796">
    <property type="entry name" value="Ank_2"/>
    <property type="match status" value="3"/>
</dbReference>
<feature type="repeat" description="ANK" evidence="3">
    <location>
        <begin position="298"/>
        <end position="330"/>
    </location>
</feature>
<dbReference type="PROSITE" id="PS50088">
    <property type="entry name" value="ANK_REPEAT"/>
    <property type="match status" value="5"/>
</dbReference>
<keyword evidence="2 3" id="KW-0040">ANK repeat</keyword>
<dbReference type="PANTHER" id="PTHR24198">
    <property type="entry name" value="ANKYRIN REPEAT AND PROTEIN KINASE DOMAIN-CONTAINING PROTEIN"/>
    <property type="match status" value="1"/>
</dbReference>